<name>A0A060CNB7_9HYPH</name>
<accession>A0A060CNB7</accession>
<dbReference type="EMBL" id="KF127302">
    <property type="protein sequence ID" value="AIA94655.1"/>
    <property type="molecule type" value="Genomic_DNA"/>
</dbReference>
<dbReference type="AlphaFoldDB" id="A0A060CNB7"/>
<proteinExistence type="predicted"/>
<sequence length="60" mass="6447">MVLHCNGVMEEMRAVAEKTPELTGRALERAEQALANLGAADATDEEVARNDFAQLFEAAA</sequence>
<reference evidence="1" key="1">
    <citation type="journal article" date="2013" name="Environ. Microbiol.">
        <title>Seasonally variable intestinal metagenomes of the red palm weevil (Rhynchophorus ferrugineus).</title>
        <authorList>
            <person name="Jia S."/>
            <person name="Zhang X."/>
            <person name="Zhang G."/>
            <person name="Yin A."/>
            <person name="Zhang S."/>
            <person name="Li F."/>
            <person name="Wang L."/>
            <person name="Zhao D."/>
            <person name="Yun Q."/>
            <person name="Tala"/>
            <person name="Wang J."/>
            <person name="Sun G."/>
            <person name="Baabdullah M."/>
            <person name="Yu X."/>
            <person name="Hu S."/>
            <person name="Al-Mssallem I.S."/>
            <person name="Yu J."/>
        </authorList>
    </citation>
    <scope>NUCLEOTIDE SEQUENCE</scope>
</reference>
<evidence type="ECO:0000313" key="1">
    <source>
        <dbReference type="EMBL" id="AIA94655.1"/>
    </source>
</evidence>
<protein>
    <submittedName>
        <fullName evidence="1">CAZy families GH3 protein</fullName>
    </submittedName>
</protein>
<organism evidence="1">
    <name type="scientific">uncultured Mesorhizobium sp</name>
    <dbReference type="NCBI Taxonomy" id="233795"/>
    <lineage>
        <taxon>Bacteria</taxon>
        <taxon>Pseudomonadati</taxon>
        <taxon>Pseudomonadota</taxon>
        <taxon>Alphaproteobacteria</taxon>
        <taxon>Hyphomicrobiales</taxon>
        <taxon>Phyllobacteriaceae</taxon>
        <taxon>Mesorhizobium</taxon>
        <taxon>environmental samples</taxon>
    </lineage>
</organism>